<evidence type="ECO:0000256" key="4">
    <source>
        <dbReference type="ARBA" id="ARBA00023235"/>
    </source>
</evidence>
<dbReference type="EC" id="5.2.1.8" evidence="6"/>
<feature type="domain" description="PPIase FKBP-type" evidence="8">
    <location>
        <begin position="57"/>
        <end position="148"/>
    </location>
</feature>
<dbReference type="InterPro" id="IPR001179">
    <property type="entry name" value="PPIase_FKBP_dom"/>
</dbReference>
<sequence>MNSIFKQIATLACALALAACGGAKDYSEPVVLDPLTQVAELTKTDIAVGSGNPVVNGDRVDVRYVTYIYNRDAVDKKGTKLDAGQLSVPLGAGNNYVPGFEMGILGMRLGGKRLVAVPSALAYGPNGRPPQVPPNTGLLFEFELVSVYPK</sequence>
<dbReference type="PROSITE" id="PS51257">
    <property type="entry name" value="PROKAR_LIPOPROTEIN"/>
    <property type="match status" value="1"/>
</dbReference>
<keyword evidence="4 5" id="KW-0413">Isomerase</keyword>
<accession>A0A7W5B6A3</accession>
<evidence type="ECO:0000259" key="8">
    <source>
        <dbReference type="PROSITE" id="PS50059"/>
    </source>
</evidence>
<proteinExistence type="inferred from homology"/>
<evidence type="ECO:0000256" key="5">
    <source>
        <dbReference type="PROSITE-ProRule" id="PRU00277"/>
    </source>
</evidence>
<dbReference type="PANTHER" id="PTHR43811">
    <property type="entry name" value="FKBP-TYPE PEPTIDYL-PROLYL CIS-TRANS ISOMERASE FKPA"/>
    <property type="match status" value="1"/>
</dbReference>
<feature type="signal peptide" evidence="7">
    <location>
        <begin position="1"/>
        <end position="18"/>
    </location>
</feature>
<gene>
    <name evidence="9" type="ORF">FHS03_000202</name>
</gene>
<dbReference type="PROSITE" id="PS50059">
    <property type="entry name" value="FKBP_PPIASE"/>
    <property type="match status" value="1"/>
</dbReference>
<dbReference type="SUPFAM" id="SSF54534">
    <property type="entry name" value="FKBP-like"/>
    <property type="match status" value="1"/>
</dbReference>
<evidence type="ECO:0000313" key="9">
    <source>
        <dbReference type="EMBL" id="MBB3117183.1"/>
    </source>
</evidence>
<dbReference type="RefSeq" id="WP_183439171.1">
    <property type="nucleotide sequence ID" value="NZ_JACHXD010000001.1"/>
</dbReference>
<feature type="chain" id="PRO_5031529002" description="Peptidyl-prolyl cis-trans isomerase" evidence="7">
    <location>
        <begin position="19"/>
        <end position="150"/>
    </location>
</feature>
<comment type="similarity">
    <text evidence="2 6">Belongs to the FKBP-type PPIase family.</text>
</comment>
<reference evidence="9 10" key="1">
    <citation type="submission" date="2020-08" db="EMBL/GenBank/DDBJ databases">
        <title>Genomic Encyclopedia of Type Strains, Phase III (KMG-III): the genomes of soil and plant-associated and newly described type strains.</title>
        <authorList>
            <person name="Whitman W."/>
        </authorList>
    </citation>
    <scope>NUCLEOTIDE SEQUENCE [LARGE SCALE GENOMIC DNA]</scope>
    <source>
        <strain evidence="9 10">CECT 8897</strain>
    </source>
</reference>
<organism evidence="9 10">
    <name type="scientific">Pseudoduganella violacea</name>
    <dbReference type="NCBI Taxonomy" id="1715466"/>
    <lineage>
        <taxon>Bacteria</taxon>
        <taxon>Pseudomonadati</taxon>
        <taxon>Pseudomonadota</taxon>
        <taxon>Betaproteobacteria</taxon>
        <taxon>Burkholderiales</taxon>
        <taxon>Oxalobacteraceae</taxon>
        <taxon>Telluria group</taxon>
        <taxon>Pseudoduganella</taxon>
    </lineage>
</organism>
<keyword evidence="10" id="KW-1185">Reference proteome</keyword>
<dbReference type="Proteomes" id="UP000541535">
    <property type="component" value="Unassembled WGS sequence"/>
</dbReference>
<dbReference type="GO" id="GO:0003755">
    <property type="term" value="F:peptidyl-prolyl cis-trans isomerase activity"/>
    <property type="evidence" value="ECO:0007669"/>
    <property type="project" value="UniProtKB-UniRule"/>
</dbReference>
<keyword evidence="3 5" id="KW-0697">Rotamase</keyword>
<evidence type="ECO:0000256" key="6">
    <source>
        <dbReference type="RuleBase" id="RU003915"/>
    </source>
</evidence>
<dbReference type="PANTHER" id="PTHR43811:SF19">
    <property type="entry name" value="39 KDA FK506-BINDING NUCLEAR PROTEIN"/>
    <property type="match status" value="1"/>
</dbReference>
<evidence type="ECO:0000313" key="10">
    <source>
        <dbReference type="Proteomes" id="UP000541535"/>
    </source>
</evidence>
<name>A0A7W5B6A3_9BURK</name>
<dbReference type="Pfam" id="PF00254">
    <property type="entry name" value="FKBP_C"/>
    <property type="match status" value="1"/>
</dbReference>
<keyword evidence="7" id="KW-0732">Signal</keyword>
<comment type="catalytic activity">
    <reaction evidence="1 5 6">
        <text>[protein]-peptidylproline (omega=180) = [protein]-peptidylproline (omega=0)</text>
        <dbReference type="Rhea" id="RHEA:16237"/>
        <dbReference type="Rhea" id="RHEA-COMP:10747"/>
        <dbReference type="Rhea" id="RHEA-COMP:10748"/>
        <dbReference type="ChEBI" id="CHEBI:83833"/>
        <dbReference type="ChEBI" id="CHEBI:83834"/>
        <dbReference type="EC" id="5.2.1.8"/>
    </reaction>
</comment>
<evidence type="ECO:0000256" key="1">
    <source>
        <dbReference type="ARBA" id="ARBA00000971"/>
    </source>
</evidence>
<protein>
    <recommendedName>
        <fullName evidence="6">Peptidyl-prolyl cis-trans isomerase</fullName>
        <ecNumber evidence="6">5.2.1.8</ecNumber>
    </recommendedName>
</protein>
<comment type="caution">
    <text evidence="9">The sequence shown here is derived from an EMBL/GenBank/DDBJ whole genome shotgun (WGS) entry which is preliminary data.</text>
</comment>
<dbReference type="EMBL" id="JACHXD010000001">
    <property type="protein sequence ID" value="MBB3117183.1"/>
    <property type="molecule type" value="Genomic_DNA"/>
</dbReference>
<dbReference type="AlphaFoldDB" id="A0A7W5B6A3"/>
<evidence type="ECO:0000256" key="3">
    <source>
        <dbReference type="ARBA" id="ARBA00023110"/>
    </source>
</evidence>
<evidence type="ECO:0000256" key="7">
    <source>
        <dbReference type="SAM" id="SignalP"/>
    </source>
</evidence>
<evidence type="ECO:0000256" key="2">
    <source>
        <dbReference type="ARBA" id="ARBA00006577"/>
    </source>
</evidence>
<dbReference type="Gene3D" id="3.10.50.40">
    <property type="match status" value="1"/>
</dbReference>
<dbReference type="InterPro" id="IPR046357">
    <property type="entry name" value="PPIase_dom_sf"/>
</dbReference>